<accession>A0A8X7VFH4</accession>
<dbReference type="GO" id="GO:0012505">
    <property type="term" value="C:endomembrane system"/>
    <property type="evidence" value="ECO:0007669"/>
    <property type="project" value="UniProtKB-SubCell"/>
</dbReference>
<evidence type="ECO:0000256" key="7">
    <source>
        <dbReference type="ARBA" id="ARBA00022989"/>
    </source>
</evidence>
<name>A0A8X7VFH4_BRACI</name>
<sequence>MTLVTHIATIAIVVETKSVELMPFSLLLFGFINAIVWMAYSLIYEINIYLFICSAIGAFLTASEIVIYALYRHKVKTCKVKSA</sequence>
<dbReference type="GO" id="GO:0016020">
    <property type="term" value="C:membrane"/>
    <property type="evidence" value="ECO:0007669"/>
    <property type="project" value="InterPro"/>
</dbReference>
<comment type="similarity">
    <text evidence="2">Belongs to the SWEET sugar transporter family.</text>
</comment>
<dbReference type="Proteomes" id="UP000886595">
    <property type="component" value="Unassembled WGS sequence"/>
</dbReference>
<proteinExistence type="inferred from homology"/>
<keyword evidence="4" id="KW-0762">Sugar transport</keyword>
<dbReference type="GO" id="GO:0051119">
    <property type="term" value="F:sugar transmembrane transporter activity"/>
    <property type="evidence" value="ECO:0007669"/>
    <property type="project" value="InterPro"/>
</dbReference>
<evidence type="ECO:0000256" key="1">
    <source>
        <dbReference type="ARBA" id="ARBA00004127"/>
    </source>
</evidence>
<feature type="transmembrane region" description="Helical" evidence="9">
    <location>
        <begin position="46"/>
        <end position="71"/>
    </location>
</feature>
<evidence type="ECO:0000256" key="9">
    <source>
        <dbReference type="SAM" id="Phobius"/>
    </source>
</evidence>
<evidence type="ECO:0000256" key="6">
    <source>
        <dbReference type="ARBA" id="ARBA00022737"/>
    </source>
</evidence>
<evidence type="ECO:0000256" key="3">
    <source>
        <dbReference type="ARBA" id="ARBA00022448"/>
    </source>
</evidence>
<dbReference type="PANTHER" id="PTHR10791:SF130">
    <property type="entry name" value="BIDIRECTIONAL SUGAR TRANSPORTER SWEET6-RELATED"/>
    <property type="match status" value="1"/>
</dbReference>
<keyword evidence="11" id="KW-1185">Reference proteome</keyword>
<evidence type="ECO:0000256" key="4">
    <source>
        <dbReference type="ARBA" id="ARBA00022597"/>
    </source>
</evidence>
<dbReference type="InterPro" id="IPR004316">
    <property type="entry name" value="SWEET_rpt"/>
</dbReference>
<dbReference type="InterPro" id="IPR047664">
    <property type="entry name" value="SWEET"/>
</dbReference>
<dbReference type="EMBL" id="JAAMPC010000005">
    <property type="protein sequence ID" value="KAG2310548.1"/>
    <property type="molecule type" value="Genomic_DNA"/>
</dbReference>
<evidence type="ECO:0000313" key="11">
    <source>
        <dbReference type="Proteomes" id="UP000886595"/>
    </source>
</evidence>
<evidence type="ECO:0000313" key="10">
    <source>
        <dbReference type="EMBL" id="KAG2310548.1"/>
    </source>
</evidence>
<feature type="transmembrane region" description="Helical" evidence="9">
    <location>
        <begin position="21"/>
        <end position="40"/>
    </location>
</feature>
<keyword evidence="6" id="KW-0677">Repeat</keyword>
<evidence type="ECO:0000256" key="8">
    <source>
        <dbReference type="ARBA" id="ARBA00023136"/>
    </source>
</evidence>
<keyword evidence="5 9" id="KW-0812">Transmembrane</keyword>
<dbReference type="Gene3D" id="1.20.1280.290">
    <property type="match status" value="1"/>
</dbReference>
<comment type="subcellular location">
    <subcellularLocation>
        <location evidence="1">Endomembrane system</location>
        <topology evidence="1">Multi-pass membrane protein</topology>
    </subcellularLocation>
</comment>
<protein>
    <submittedName>
        <fullName evidence="10">Uncharacterized protein</fullName>
    </submittedName>
</protein>
<organism evidence="10 11">
    <name type="scientific">Brassica carinata</name>
    <name type="common">Ethiopian mustard</name>
    <name type="synonym">Abyssinian cabbage</name>
    <dbReference type="NCBI Taxonomy" id="52824"/>
    <lineage>
        <taxon>Eukaryota</taxon>
        <taxon>Viridiplantae</taxon>
        <taxon>Streptophyta</taxon>
        <taxon>Embryophyta</taxon>
        <taxon>Tracheophyta</taxon>
        <taxon>Spermatophyta</taxon>
        <taxon>Magnoliopsida</taxon>
        <taxon>eudicotyledons</taxon>
        <taxon>Gunneridae</taxon>
        <taxon>Pentapetalae</taxon>
        <taxon>rosids</taxon>
        <taxon>malvids</taxon>
        <taxon>Brassicales</taxon>
        <taxon>Brassicaceae</taxon>
        <taxon>Brassiceae</taxon>
        <taxon>Brassica</taxon>
    </lineage>
</organism>
<evidence type="ECO:0000256" key="5">
    <source>
        <dbReference type="ARBA" id="ARBA00022692"/>
    </source>
</evidence>
<comment type="caution">
    <text evidence="10">The sequence shown here is derived from an EMBL/GenBank/DDBJ whole genome shotgun (WGS) entry which is preliminary data.</text>
</comment>
<dbReference type="Pfam" id="PF03083">
    <property type="entry name" value="MtN3_slv"/>
    <property type="match status" value="1"/>
</dbReference>
<reference evidence="10 11" key="1">
    <citation type="submission" date="2020-02" db="EMBL/GenBank/DDBJ databases">
        <authorList>
            <person name="Ma Q."/>
            <person name="Huang Y."/>
            <person name="Song X."/>
            <person name="Pei D."/>
        </authorList>
    </citation>
    <scope>NUCLEOTIDE SEQUENCE [LARGE SCALE GENOMIC DNA]</scope>
    <source>
        <strain evidence="10">Sxm20200214</strain>
        <tissue evidence="10">Leaf</tissue>
    </source>
</reference>
<evidence type="ECO:0000256" key="2">
    <source>
        <dbReference type="ARBA" id="ARBA00007809"/>
    </source>
</evidence>
<dbReference type="OrthoDB" id="409725at2759"/>
<keyword evidence="3" id="KW-0813">Transport</keyword>
<dbReference type="AlphaFoldDB" id="A0A8X7VFH4"/>
<gene>
    <name evidence="10" type="ORF">Bca52824_022105</name>
</gene>
<keyword evidence="8 9" id="KW-0472">Membrane</keyword>
<keyword evidence="7 9" id="KW-1133">Transmembrane helix</keyword>
<dbReference type="PANTHER" id="PTHR10791">
    <property type="entry name" value="RAG1-ACTIVATING PROTEIN 1"/>
    <property type="match status" value="1"/>
</dbReference>